<evidence type="ECO:0000313" key="1">
    <source>
        <dbReference type="EMBL" id="SEM14390.1"/>
    </source>
</evidence>
<sequence>MNNAQFDEFGHDPSIRRLRRVFSRMETVSKELIKSSGISPFDPRLRRWREAARELFERGWAKAAQRNLSLTEDEAGILYGFALQRLMMRDGIPPENLVLSGRQDARILEISELVP</sequence>
<dbReference type="STRING" id="43775.SAMN04489760_10553"/>
<dbReference type="AlphaFoldDB" id="A0A1H7VYV9"/>
<evidence type="ECO:0000313" key="2">
    <source>
        <dbReference type="Proteomes" id="UP000198744"/>
    </source>
</evidence>
<dbReference type="OrthoDB" id="9946743at2"/>
<keyword evidence="2" id="KW-1185">Reference proteome</keyword>
<protein>
    <submittedName>
        <fullName evidence="1">Uncharacterized protein</fullName>
    </submittedName>
</protein>
<accession>A0A1H7VYV9</accession>
<dbReference type="RefSeq" id="WP_093882591.1">
    <property type="nucleotide sequence ID" value="NZ_FOBS01000005.1"/>
</dbReference>
<dbReference type="EMBL" id="FOBS01000005">
    <property type="protein sequence ID" value="SEM14390.1"/>
    <property type="molecule type" value="Genomic_DNA"/>
</dbReference>
<proteinExistence type="predicted"/>
<gene>
    <name evidence="1" type="ORF">SAMN04489760_10553</name>
</gene>
<organism evidence="1 2">
    <name type="scientific">Syntrophus gentianae</name>
    <dbReference type="NCBI Taxonomy" id="43775"/>
    <lineage>
        <taxon>Bacteria</taxon>
        <taxon>Pseudomonadati</taxon>
        <taxon>Thermodesulfobacteriota</taxon>
        <taxon>Syntrophia</taxon>
        <taxon>Syntrophales</taxon>
        <taxon>Syntrophaceae</taxon>
        <taxon>Syntrophus</taxon>
    </lineage>
</organism>
<dbReference type="Proteomes" id="UP000198744">
    <property type="component" value="Unassembled WGS sequence"/>
</dbReference>
<reference evidence="1 2" key="1">
    <citation type="submission" date="2016-10" db="EMBL/GenBank/DDBJ databases">
        <authorList>
            <person name="de Groot N.N."/>
        </authorList>
    </citation>
    <scope>NUCLEOTIDE SEQUENCE [LARGE SCALE GENOMIC DNA]</scope>
    <source>
        <strain evidence="1 2">DSM 8423</strain>
    </source>
</reference>
<name>A0A1H7VYV9_9BACT</name>